<dbReference type="AlphaFoldDB" id="A0AAQ3SIS3"/>
<keyword evidence="5" id="KW-1185">Reference proteome</keyword>
<dbReference type="PANTHER" id="PTHR33144:SF50">
    <property type="entry name" value="OS03G0714750 PROTEIN"/>
    <property type="match status" value="1"/>
</dbReference>
<dbReference type="PANTHER" id="PTHR33144">
    <property type="entry name" value="OS10G0409366 PROTEIN-RELATED"/>
    <property type="match status" value="1"/>
</dbReference>
<dbReference type="Proteomes" id="UP001341281">
    <property type="component" value="Chromosome 01"/>
</dbReference>
<name>A0AAQ3SIS3_PASNO</name>
<reference evidence="4 5" key="1">
    <citation type="submission" date="2024-02" db="EMBL/GenBank/DDBJ databases">
        <title>High-quality chromosome-scale genome assembly of Pensacola bahiagrass (Paspalum notatum Flugge var. saurae).</title>
        <authorList>
            <person name="Vega J.M."/>
            <person name="Podio M."/>
            <person name="Orjuela J."/>
            <person name="Siena L.A."/>
            <person name="Pessino S.C."/>
            <person name="Combes M.C."/>
            <person name="Mariac C."/>
            <person name="Albertini E."/>
            <person name="Pupilli F."/>
            <person name="Ortiz J.P.A."/>
            <person name="Leblanc O."/>
        </authorList>
    </citation>
    <scope>NUCLEOTIDE SEQUENCE [LARGE SCALE GENOMIC DNA]</scope>
    <source>
        <strain evidence="4">R1</strain>
        <tissue evidence="4">Leaf</tissue>
    </source>
</reference>
<sequence>VNEQIDPDIGCESIGDFLCDNEDFHAPQKKRKGRGIKKLEDIFARGSEMPKIKIQLNQFGQPVGNNSRKFSSAIGCYVRKKLSVSSVDWRLVDGEKKFEVWTDLKKIYDIDDAAFNWFLSTAGRKWKDFKSTLKEQYFNENLTNVDLKNRHSGRVNDEDWNFLSEYWMSPECEEKTKQAKFSRSQVGSLHTSGSKSFARSGHEMSNELGRPPRRDELYIKTHTRKNGVPTKHAEPVINKLKEIVEAHPELKERTIQLGDAFAAVCGEKEPRGRVRVLGLGPTPQDIGTPGLRSYTPTRLQMEVLARKKAEREKAALEQRIAEMEEKMQEQRMAHEMRNVEIISQNGSNTQHHLGTRSGEHVDETNNIAQFHEDEAYVEDQSSDEGENLLGSMCVSSPAMQSCQGNPVSATPTAHPSQGNPINATGAVQPSSNPTNATPAMQLSQGNPTNATPAVQPSQGNPINATLAVQPCQGNTVRPAPAIPHLHDELIGKDVILYAILRDQPVAKGTIISTNPSTVLGGVPLGKQYCEVVVNVVLKRDMILPRPYGYMEKMGDADRMSIAWPYKRLKVCKTSKSSQSATGGRS</sequence>
<evidence type="ECO:0000313" key="5">
    <source>
        <dbReference type="Proteomes" id="UP001341281"/>
    </source>
</evidence>
<feature type="non-terminal residue" evidence="4">
    <location>
        <position position="585"/>
    </location>
</feature>
<evidence type="ECO:0000313" key="4">
    <source>
        <dbReference type="EMBL" id="WVZ49938.1"/>
    </source>
</evidence>
<evidence type="ECO:0000259" key="3">
    <source>
        <dbReference type="Pfam" id="PF03017"/>
    </source>
</evidence>
<feature type="region of interest" description="Disordered" evidence="2">
    <location>
        <begin position="183"/>
        <end position="211"/>
    </location>
</feature>
<feature type="coiled-coil region" evidence="1">
    <location>
        <begin position="299"/>
        <end position="333"/>
    </location>
</feature>
<feature type="compositionally biased region" description="Basic and acidic residues" evidence="2">
    <location>
        <begin position="200"/>
        <end position="211"/>
    </location>
</feature>
<feature type="compositionally biased region" description="Polar residues" evidence="2">
    <location>
        <begin position="400"/>
        <end position="463"/>
    </location>
</feature>
<feature type="domain" description="Transposase Tnp1/En/Spm-like" evidence="3">
    <location>
        <begin position="494"/>
        <end position="556"/>
    </location>
</feature>
<dbReference type="InterPro" id="IPR004252">
    <property type="entry name" value="Probable_transposase_24"/>
</dbReference>
<organism evidence="4 5">
    <name type="scientific">Paspalum notatum var. saurae</name>
    <dbReference type="NCBI Taxonomy" id="547442"/>
    <lineage>
        <taxon>Eukaryota</taxon>
        <taxon>Viridiplantae</taxon>
        <taxon>Streptophyta</taxon>
        <taxon>Embryophyta</taxon>
        <taxon>Tracheophyta</taxon>
        <taxon>Spermatophyta</taxon>
        <taxon>Magnoliopsida</taxon>
        <taxon>Liliopsida</taxon>
        <taxon>Poales</taxon>
        <taxon>Poaceae</taxon>
        <taxon>PACMAD clade</taxon>
        <taxon>Panicoideae</taxon>
        <taxon>Andropogonodae</taxon>
        <taxon>Paspaleae</taxon>
        <taxon>Paspalinae</taxon>
        <taxon>Paspalum</taxon>
    </lineage>
</organism>
<protein>
    <recommendedName>
        <fullName evidence="3">Transposase Tnp1/En/Spm-like domain-containing protein</fullName>
    </recommendedName>
</protein>
<dbReference type="EMBL" id="CP144745">
    <property type="protein sequence ID" value="WVZ49938.1"/>
    <property type="molecule type" value="Genomic_DNA"/>
</dbReference>
<gene>
    <name evidence="4" type="ORF">U9M48_001252</name>
</gene>
<feature type="region of interest" description="Disordered" evidence="2">
    <location>
        <begin position="400"/>
        <end position="464"/>
    </location>
</feature>
<feature type="compositionally biased region" description="Polar residues" evidence="2">
    <location>
        <begin position="183"/>
        <end position="197"/>
    </location>
</feature>
<proteinExistence type="predicted"/>
<dbReference type="Pfam" id="PF03004">
    <property type="entry name" value="Transposase_24"/>
    <property type="match status" value="1"/>
</dbReference>
<dbReference type="InterPro" id="IPR004264">
    <property type="entry name" value="Transposase_23"/>
</dbReference>
<keyword evidence="1" id="KW-0175">Coiled coil</keyword>
<accession>A0AAQ3SIS3</accession>
<evidence type="ECO:0000256" key="1">
    <source>
        <dbReference type="SAM" id="Coils"/>
    </source>
</evidence>
<evidence type="ECO:0000256" key="2">
    <source>
        <dbReference type="SAM" id="MobiDB-lite"/>
    </source>
</evidence>
<dbReference type="Pfam" id="PF03017">
    <property type="entry name" value="Transposase_23"/>
    <property type="match status" value="1"/>
</dbReference>